<accession>C5KYG0</accession>
<feature type="compositionally biased region" description="Polar residues" evidence="2">
    <location>
        <begin position="272"/>
        <end position="282"/>
    </location>
</feature>
<evidence type="ECO:0000256" key="1">
    <source>
        <dbReference type="PROSITE-ProRule" id="PRU00176"/>
    </source>
</evidence>
<dbReference type="EMBL" id="GG677382">
    <property type="protein sequence ID" value="EER10537.1"/>
    <property type="molecule type" value="Genomic_DNA"/>
</dbReference>
<evidence type="ECO:0000259" key="3">
    <source>
        <dbReference type="PROSITE" id="PS50102"/>
    </source>
</evidence>
<dbReference type="InterPro" id="IPR035979">
    <property type="entry name" value="RBD_domain_sf"/>
</dbReference>
<dbReference type="PANTHER" id="PTHR48034">
    <property type="entry name" value="TRANSFORMER-2 SEX-DETERMINING PROTEIN-RELATED"/>
    <property type="match status" value="1"/>
</dbReference>
<dbReference type="InParanoid" id="C5KYG0"/>
<proteinExistence type="predicted"/>
<dbReference type="AlphaFoldDB" id="C5KYG0"/>
<evidence type="ECO:0000256" key="2">
    <source>
        <dbReference type="SAM" id="MobiDB-lite"/>
    </source>
</evidence>
<dbReference type="OMA" id="DEVMWCS"/>
<feature type="region of interest" description="Disordered" evidence="2">
    <location>
        <begin position="254"/>
        <end position="282"/>
    </location>
</feature>
<feature type="region of interest" description="Disordered" evidence="2">
    <location>
        <begin position="602"/>
        <end position="636"/>
    </location>
</feature>
<name>C5KYG0_PERM5</name>
<dbReference type="Proteomes" id="UP000007800">
    <property type="component" value="Unassembled WGS sequence"/>
</dbReference>
<feature type="domain" description="RRM" evidence="3">
    <location>
        <begin position="753"/>
        <end position="831"/>
    </location>
</feature>
<dbReference type="InterPro" id="IPR012677">
    <property type="entry name" value="Nucleotide-bd_a/b_plait_sf"/>
</dbReference>
<dbReference type="SUPFAM" id="SSF54928">
    <property type="entry name" value="RNA-binding domain, RBD"/>
    <property type="match status" value="1"/>
</dbReference>
<dbReference type="Pfam" id="PF00076">
    <property type="entry name" value="RRM_1"/>
    <property type="match status" value="1"/>
</dbReference>
<keyword evidence="5" id="KW-1185">Reference proteome</keyword>
<dbReference type="InterPro" id="IPR050441">
    <property type="entry name" value="RBM"/>
</dbReference>
<keyword evidence="1" id="KW-0694">RNA-binding</keyword>
<gene>
    <name evidence="4" type="ORF">Pmar_PMAR005872</name>
</gene>
<feature type="compositionally biased region" description="Basic and acidic residues" evidence="2">
    <location>
        <begin position="254"/>
        <end position="270"/>
    </location>
</feature>
<dbReference type="RefSeq" id="XP_002778742.1">
    <property type="nucleotide sequence ID" value="XM_002778696.1"/>
</dbReference>
<feature type="region of interest" description="Disordered" evidence="2">
    <location>
        <begin position="534"/>
        <end position="555"/>
    </location>
</feature>
<dbReference type="OrthoDB" id="443806at2759"/>
<dbReference type="PROSITE" id="PS50102">
    <property type="entry name" value="RRM"/>
    <property type="match status" value="1"/>
</dbReference>
<dbReference type="Gene3D" id="3.30.70.330">
    <property type="match status" value="1"/>
</dbReference>
<reference evidence="4 5" key="1">
    <citation type="submission" date="2008-07" db="EMBL/GenBank/DDBJ databases">
        <authorList>
            <person name="El-Sayed N."/>
            <person name="Caler E."/>
            <person name="Inman J."/>
            <person name="Amedeo P."/>
            <person name="Hass B."/>
            <person name="Wortman J."/>
        </authorList>
    </citation>
    <scope>NUCLEOTIDE SEQUENCE [LARGE SCALE GENOMIC DNA]</scope>
    <source>
        <strain evidence="5">ATCC 50983 / TXsc</strain>
    </source>
</reference>
<sequence length="840" mass="95228">MDVDNILTVPKVATWCKGVVAKLTRATSNPLMQKYLGYVSQRLDAGEYTSPSQYWDELYRSINAVEDPVNQGRLNPTIEEDKVTFRGFETVYSLAALDPDDRAIYFESWFTEDVDHSRAGASEVKAALAECDVFFKDMSDEDVDKCIDIVRRNAGKFPVDSRHFLESFPAPGTMHYSRRKAADKSKEGIVIGDGTLSDEEMVERRVKSAMSKRLTAEELRTDIERTMDTELRASYGPLYTTPSGALVRDVYREPIEKDEPKSSNDIDIKTANDGNSSSSKAKTTAELRAEAIETYKQRKAAYYEACPLSLDVHLCSCIPIQPKVLWTILKDEVMWCSPHSGMELALRKTKALKVVDDDDNDGASKKSYIPRDLMKQIEHLIRDLGSSATVDKLMRQLDWGKNSQKKERLGPLREVLARLPRVFYEPDYMFLRQSLEGVVAWPEDDDDRTEEAKIQEMTFNFDNWCRLNVNKTEVANNLVTMLTTPESCPQRRYPLDTAREYLATNGVNPDHELPLLTDLFVPGNNIYLRKGYEDEASPSVSTASEKEEEEEEDRVSEYIYSTLKKSPYRAIDADALRKVIRDSFTLEESKGFEASITDTIKEGLIPHPTPSTSSSEGVEEKEARAGSPRIDSSVSEMEGRAQARGLYRCFFHDPLNIYLAADAEEFLSIKSDTHSWNRRKTEKMPDLKPLPESEVVKAPEPQVVVKDEGTSSARQMHPLRAGPISTPLPFNWYPFSIVIVEDIMNIGQLNDLFSVKVDGIDERVRKDDLREAFSKFGEIGDVFIPVDRYTGVSRGFGFVRFYERRDAEDAIRDMDNKEFQGNRITVAAAMYNKESSYGKG</sequence>
<evidence type="ECO:0000313" key="5">
    <source>
        <dbReference type="Proteomes" id="UP000007800"/>
    </source>
</evidence>
<protein>
    <submittedName>
        <fullName evidence="4">Serine/arginine rich splicing factor, putative</fullName>
    </submittedName>
</protein>
<evidence type="ECO:0000313" key="4">
    <source>
        <dbReference type="EMBL" id="EER10537.1"/>
    </source>
</evidence>
<dbReference type="GO" id="GO:0003723">
    <property type="term" value="F:RNA binding"/>
    <property type="evidence" value="ECO:0007669"/>
    <property type="project" value="UniProtKB-UniRule"/>
</dbReference>
<dbReference type="CDD" id="cd12311">
    <property type="entry name" value="RRM_SRSF2_SRSF8"/>
    <property type="match status" value="1"/>
</dbReference>
<dbReference type="GeneID" id="9038572"/>
<dbReference type="InterPro" id="IPR000504">
    <property type="entry name" value="RRM_dom"/>
</dbReference>
<organism evidence="5">
    <name type="scientific">Perkinsus marinus (strain ATCC 50983 / TXsc)</name>
    <dbReference type="NCBI Taxonomy" id="423536"/>
    <lineage>
        <taxon>Eukaryota</taxon>
        <taxon>Sar</taxon>
        <taxon>Alveolata</taxon>
        <taxon>Perkinsozoa</taxon>
        <taxon>Perkinsea</taxon>
        <taxon>Perkinsida</taxon>
        <taxon>Perkinsidae</taxon>
        <taxon>Perkinsus</taxon>
    </lineage>
</organism>
<dbReference type="SMART" id="SM00360">
    <property type="entry name" value="RRM"/>
    <property type="match status" value="1"/>
</dbReference>